<sequence length="395" mass="43910">MKPRSIDTAMAEALSNLNLISSHFRDHGQHQAANEIGKLSIMIVNKFSEGIVNIPAEEYAVEKPQAGPSRVTVPAQFPDFNPLQKRAVAALMSQVDKENRDPADTESIAAQKMPAQDEQLLPSGSWAQVAGSAPEDRALPRDMAQYMSPMSLTSGSVSKQSQNSDGEGETREPANAEAALPAALLPDIPEAKAGVIRVYGRITRDFIQYITTRIHEGPLQDIRVETNGRTKVTFQHAAQALAFLKSNQDMEQLLGYGRLGSGYHVELAEIVDWNEDHRRMNQPIRERRRLSFARKRLFAEGMSPDKWKQDIRALAGPGNIDFLWVFNSGNATAVFTSTTVARRVLEMFDGWKNGRNVYSGVSVTYSSDPCEKELVLVRETNRPGMARNFVKRSLR</sequence>
<dbReference type="AlphaFoldDB" id="A0A317X3I1"/>
<accession>A0A317X3I1</accession>
<dbReference type="OrthoDB" id="77405at2759"/>
<dbReference type="GeneID" id="37061305"/>
<name>A0A317X3I1_9EURO</name>
<dbReference type="RefSeq" id="XP_025403553.1">
    <property type="nucleotide sequence ID" value="XM_025539068.1"/>
</dbReference>
<reference evidence="2 3" key="1">
    <citation type="submission" date="2016-12" db="EMBL/GenBank/DDBJ databases">
        <title>The genomes of Aspergillus section Nigri reveals drivers in fungal speciation.</title>
        <authorList>
            <consortium name="DOE Joint Genome Institute"/>
            <person name="Vesth T.C."/>
            <person name="Nybo J."/>
            <person name="Theobald S."/>
            <person name="Brandl J."/>
            <person name="Frisvad J.C."/>
            <person name="Nielsen K.F."/>
            <person name="Lyhne E.K."/>
            <person name="Kogle M.E."/>
            <person name="Kuo A."/>
            <person name="Riley R."/>
            <person name="Clum A."/>
            <person name="Nolan M."/>
            <person name="Lipzen A."/>
            <person name="Salamov A."/>
            <person name="Henrissat B."/>
            <person name="Wiebenga A."/>
            <person name="De Vries R.P."/>
            <person name="Grigoriev I.V."/>
            <person name="Mortensen U.H."/>
            <person name="Andersen M.R."/>
            <person name="Baker S.E."/>
        </authorList>
    </citation>
    <scope>NUCLEOTIDE SEQUENCE [LARGE SCALE GENOMIC DNA]</scope>
    <source>
        <strain evidence="2 3">CBS 117.55</strain>
    </source>
</reference>
<protein>
    <submittedName>
        <fullName evidence="2">Uncharacterized protein</fullName>
    </submittedName>
</protein>
<dbReference type="STRING" id="1448321.A0A317X3I1"/>
<organism evidence="2 3">
    <name type="scientific">Aspergillus heteromorphus CBS 117.55</name>
    <dbReference type="NCBI Taxonomy" id="1448321"/>
    <lineage>
        <taxon>Eukaryota</taxon>
        <taxon>Fungi</taxon>
        <taxon>Dikarya</taxon>
        <taxon>Ascomycota</taxon>
        <taxon>Pezizomycotina</taxon>
        <taxon>Eurotiomycetes</taxon>
        <taxon>Eurotiomycetidae</taxon>
        <taxon>Eurotiales</taxon>
        <taxon>Aspergillaceae</taxon>
        <taxon>Aspergillus</taxon>
        <taxon>Aspergillus subgen. Circumdati</taxon>
    </lineage>
</organism>
<comment type="caution">
    <text evidence="2">The sequence shown here is derived from an EMBL/GenBank/DDBJ whole genome shotgun (WGS) entry which is preliminary data.</text>
</comment>
<feature type="region of interest" description="Disordered" evidence="1">
    <location>
        <begin position="151"/>
        <end position="175"/>
    </location>
</feature>
<gene>
    <name evidence="2" type="ORF">BO70DRAFT_283000</name>
</gene>
<feature type="compositionally biased region" description="Polar residues" evidence="1">
    <location>
        <begin position="151"/>
        <end position="165"/>
    </location>
</feature>
<dbReference type="EMBL" id="MSFL01000002">
    <property type="protein sequence ID" value="PWY91110.1"/>
    <property type="molecule type" value="Genomic_DNA"/>
</dbReference>
<dbReference type="Proteomes" id="UP000247233">
    <property type="component" value="Unassembled WGS sequence"/>
</dbReference>
<evidence type="ECO:0000313" key="2">
    <source>
        <dbReference type="EMBL" id="PWY91110.1"/>
    </source>
</evidence>
<evidence type="ECO:0000313" key="3">
    <source>
        <dbReference type="Proteomes" id="UP000247233"/>
    </source>
</evidence>
<evidence type="ECO:0000256" key="1">
    <source>
        <dbReference type="SAM" id="MobiDB-lite"/>
    </source>
</evidence>
<keyword evidence="3" id="KW-1185">Reference proteome</keyword>
<dbReference type="VEuPathDB" id="FungiDB:BO70DRAFT_283000"/>
<proteinExistence type="predicted"/>